<dbReference type="AlphaFoldDB" id="A0A2T9YTZ0"/>
<dbReference type="FunFam" id="2.40.110.10:FF:000001">
    <property type="entry name" value="Acyl-CoA dehydrogenase, mitochondrial"/>
    <property type="match status" value="1"/>
</dbReference>
<keyword evidence="28" id="KW-0472">Membrane</keyword>
<comment type="cofactor">
    <cofactor evidence="1 27">
        <name>FAD</name>
        <dbReference type="ChEBI" id="CHEBI:57692"/>
    </cofactor>
</comment>
<comment type="catalytic activity">
    <reaction evidence="25">
        <text>(2S)-2-methylbutanoyl-CoA + oxidized [electron-transfer flavoprotein] + H(+) = (2E)-2-methylbut-2-enoyl-CoA + reduced [electron-transfer flavoprotein]</text>
        <dbReference type="Rhea" id="RHEA:48256"/>
        <dbReference type="Rhea" id="RHEA-COMP:10685"/>
        <dbReference type="Rhea" id="RHEA-COMP:10686"/>
        <dbReference type="ChEBI" id="CHEBI:15378"/>
        <dbReference type="ChEBI" id="CHEBI:57337"/>
        <dbReference type="ChEBI" id="CHEBI:57692"/>
        <dbReference type="ChEBI" id="CHEBI:58307"/>
        <dbReference type="ChEBI" id="CHEBI:88166"/>
    </reaction>
    <physiologicalReaction direction="left-to-right" evidence="25">
        <dbReference type="Rhea" id="RHEA:48257"/>
    </physiologicalReaction>
</comment>
<evidence type="ECO:0000256" key="13">
    <source>
        <dbReference type="ARBA" id="ARBA00023098"/>
    </source>
</evidence>
<evidence type="ECO:0000256" key="3">
    <source>
        <dbReference type="ARBA" id="ARBA00005198"/>
    </source>
</evidence>
<evidence type="ECO:0000256" key="4">
    <source>
        <dbReference type="ARBA" id="ARBA00009347"/>
    </source>
</evidence>
<dbReference type="InterPro" id="IPR013786">
    <property type="entry name" value="AcylCoA_DH/ox_N"/>
</dbReference>
<comment type="subunit">
    <text evidence="5">Homotetramer.</text>
</comment>
<evidence type="ECO:0000256" key="17">
    <source>
        <dbReference type="ARBA" id="ARBA00039850"/>
    </source>
</evidence>
<gene>
    <name evidence="32" type="ORF">BB561_001583</name>
</gene>
<dbReference type="GO" id="GO:0050660">
    <property type="term" value="F:flavin adenine dinucleotide binding"/>
    <property type="evidence" value="ECO:0007669"/>
    <property type="project" value="InterPro"/>
</dbReference>
<dbReference type="InterPro" id="IPR046373">
    <property type="entry name" value="Acyl-CoA_Oxase/DH_mid-dom_sf"/>
</dbReference>
<comment type="catalytic activity">
    <reaction evidence="23">
        <text>butanoyl-CoA + oxidized [electron-transfer flavoprotein] + H(+) = (2E)-butenoyl-CoA + reduced [electron-transfer flavoprotein]</text>
        <dbReference type="Rhea" id="RHEA:24004"/>
        <dbReference type="Rhea" id="RHEA-COMP:10685"/>
        <dbReference type="Rhea" id="RHEA-COMP:10686"/>
        <dbReference type="ChEBI" id="CHEBI:15378"/>
        <dbReference type="ChEBI" id="CHEBI:57332"/>
        <dbReference type="ChEBI" id="CHEBI:57371"/>
        <dbReference type="ChEBI" id="CHEBI:57692"/>
        <dbReference type="ChEBI" id="CHEBI:58307"/>
    </reaction>
    <physiologicalReaction direction="left-to-right" evidence="23">
        <dbReference type="Rhea" id="RHEA:24005"/>
    </physiologicalReaction>
</comment>
<accession>A0A2T9YTZ0</accession>
<dbReference type="InterPro" id="IPR006089">
    <property type="entry name" value="Acyl-CoA_DH_CS"/>
</dbReference>
<evidence type="ECO:0000256" key="10">
    <source>
        <dbReference type="ARBA" id="ARBA00022946"/>
    </source>
</evidence>
<dbReference type="EC" id="1.3.8.5" evidence="16"/>
<evidence type="ECO:0000256" key="7">
    <source>
        <dbReference type="ARBA" id="ARBA00022630"/>
    </source>
</evidence>
<evidence type="ECO:0000256" key="24">
    <source>
        <dbReference type="ARBA" id="ARBA00049192"/>
    </source>
</evidence>
<keyword evidence="9" id="KW-0276">Fatty acid metabolism</keyword>
<evidence type="ECO:0000256" key="28">
    <source>
        <dbReference type="SAM" id="Phobius"/>
    </source>
</evidence>
<comment type="pathway">
    <text evidence="3">Lipid metabolism; mitochondrial fatty acid beta-oxidation.</text>
</comment>
<evidence type="ECO:0000256" key="14">
    <source>
        <dbReference type="ARBA" id="ARBA00023128"/>
    </source>
</evidence>
<evidence type="ECO:0000256" key="15">
    <source>
        <dbReference type="ARBA" id="ARBA00037895"/>
    </source>
</evidence>
<dbReference type="PROSITE" id="PS00072">
    <property type="entry name" value="ACYL_COA_DH_1"/>
    <property type="match status" value="1"/>
</dbReference>
<evidence type="ECO:0000259" key="30">
    <source>
        <dbReference type="Pfam" id="PF02770"/>
    </source>
</evidence>
<evidence type="ECO:0000256" key="18">
    <source>
        <dbReference type="ARBA" id="ARBA00041537"/>
    </source>
</evidence>
<keyword evidence="13" id="KW-0443">Lipid metabolism</keyword>
<comment type="catalytic activity">
    <reaction evidence="24">
        <text>hexanoyl-CoA + oxidized [electron-transfer flavoprotein] + H(+) = (2E)-hexenoyl-CoA + reduced [electron-transfer flavoprotein]</text>
        <dbReference type="Rhea" id="RHEA:43464"/>
        <dbReference type="Rhea" id="RHEA-COMP:10685"/>
        <dbReference type="Rhea" id="RHEA-COMP:10686"/>
        <dbReference type="ChEBI" id="CHEBI:15378"/>
        <dbReference type="ChEBI" id="CHEBI:57692"/>
        <dbReference type="ChEBI" id="CHEBI:58307"/>
        <dbReference type="ChEBI" id="CHEBI:62077"/>
        <dbReference type="ChEBI" id="CHEBI:62620"/>
    </reaction>
    <physiologicalReaction direction="left-to-right" evidence="24">
        <dbReference type="Rhea" id="RHEA:43465"/>
    </physiologicalReaction>
</comment>
<evidence type="ECO:0000256" key="11">
    <source>
        <dbReference type="ARBA" id="ARBA00022990"/>
    </source>
</evidence>
<proteinExistence type="inferred from homology"/>
<keyword evidence="10" id="KW-0809">Transit peptide</keyword>
<evidence type="ECO:0000259" key="31">
    <source>
        <dbReference type="Pfam" id="PF02771"/>
    </source>
</evidence>
<dbReference type="GO" id="GO:0005759">
    <property type="term" value="C:mitochondrial matrix"/>
    <property type="evidence" value="ECO:0007669"/>
    <property type="project" value="UniProtKB-SubCell"/>
</dbReference>
<comment type="catalytic activity">
    <reaction evidence="22">
        <text>(2R)-2-methylbutanoyl-CoA + oxidized [electron-transfer flavoprotein] + H(+) = ethylacryloyl-CoA + reduced [electron-transfer flavoprotein]</text>
        <dbReference type="Rhea" id="RHEA:65296"/>
        <dbReference type="Rhea" id="RHEA-COMP:10685"/>
        <dbReference type="Rhea" id="RHEA-COMP:10686"/>
        <dbReference type="ChEBI" id="CHEBI:15378"/>
        <dbReference type="ChEBI" id="CHEBI:57692"/>
        <dbReference type="ChEBI" id="CHEBI:58307"/>
        <dbReference type="ChEBI" id="CHEBI:156439"/>
        <dbReference type="ChEBI" id="CHEBI:156440"/>
    </reaction>
    <physiologicalReaction direction="left-to-right" evidence="22">
        <dbReference type="Rhea" id="RHEA:65297"/>
    </physiologicalReaction>
</comment>
<dbReference type="Gene3D" id="1.10.540.10">
    <property type="entry name" value="Acyl-CoA dehydrogenase/oxidase, N-terminal domain"/>
    <property type="match status" value="1"/>
</dbReference>
<dbReference type="FunFam" id="1.20.140.10:FF:000002">
    <property type="entry name" value="Acyl-CoA dehydrogenase short/branched chain"/>
    <property type="match status" value="1"/>
</dbReference>
<comment type="catalytic activity">
    <reaction evidence="26">
        <text>2-methylpropanoyl-CoA + oxidized [electron-transfer flavoprotein] + H(+) = 2-methylpropenoyl-CoA + reduced [electron-transfer flavoprotein]</text>
        <dbReference type="Rhea" id="RHEA:44180"/>
        <dbReference type="Rhea" id="RHEA-COMP:10685"/>
        <dbReference type="Rhea" id="RHEA-COMP:10686"/>
        <dbReference type="ChEBI" id="CHEBI:15378"/>
        <dbReference type="ChEBI" id="CHEBI:57338"/>
        <dbReference type="ChEBI" id="CHEBI:57692"/>
        <dbReference type="ChEBI" id="CHEBI:58307"/>
        <dbReference type="ChEBI" id="CHEBI:62500"/>
    </reaction>
    <physiologicalReaction direction="left-to-right" evidence="26">
        <dbReference type="Rhea" id="RHEA:44181"/>
    </physiologicalReaction>
</comment>
<comment type="catalytic activity">
    <reaction evidence="21">
        <text>valproyl-CoA + oxidized [electron-transfer flavoprotein] + H(+) = (2E)-2-propylpent-2-enoyl-CoA + reduced [electron-transfer flavoprotein]</text>
        <dbReference type="Rhea" id="RHEA:65344"/>
        <dbReference type="Rhea" id="RHEA-COMP:10685"/>
        <dbReference type="Rhea" id="RHEA-COMP:10686"/>
        <dbReference type="ChEBI" id="CHEBI:15378"/>
        <dbReference type="ChEBI" id="CHEBI:57692"/>
        <dbReference type="ChEBI" id="CHEBI:58307"/>
        <dbReference type="ChEBI" id="CHEBI:156457"/>
        <dbReference type="ChEBI" id="CHEBI:156458"/>
    </reaction>
    <physiologicalReaction direction="left-to-right" evidence="21">
        <dbReference type="Rhea" id="RHEA:65345"/>
    </physiologicalReaction>
</comment>
<sequence>MVPYPRFSFCRLLALFYTLYFCLSSTVLIMLRSNSVFQRLVRQPTTRFLSSSRSLLDAPSSLRNLTEEEGMMREAAAKFASSVVAPKVSEMDEREATDPSIVKGLFEQGFMGIETPIELGGTGASFTSAILVVEELAKIDPSISVMCDVHNTLVNTVFRQYASQELQQKYLPQLAESKVGSFCLTEAGSGSDAFALKTRAEKKDGYWELNGNKMWITNSGEAEIFLVFANVDPSKGYKGITCFVVEKEMGVQVMSKEKKLGIRASSTCALNFDNIKVPAENVLGEIGKGYKIAIEILNEGRIGIAAQMLGLAQGAFDCTLPYLFQRKQFGHEIGNFQGMQHQYSQIATEIEAARLLTYNAARLKEEGMPFITEAAMAKLYASQVAERTTSKCVEWLGGVGFTRDFPAEKFYRDCKIGAIYEGTSNIQLQTIAKQIALKYKN</sequence>
<dbReference type="Pfam" id="PF02771">
    <property type="entry name" value="Acyl-CoA_dh_N"/>
    <property type="match status" value="1"/>
</dbReference>
<evidence type="ECO:0000256" key="21">
    <source>
        <dbReference type="ARBA" id="ARBA00048307"/>
    </source>
</evidence>
<comment type="similarity">
    <text evidence="4 27">Belongs to the acyl-CoA dehydrogenase family.</text>
</comment>
<dbReference type="GO" id="GO:0046395">
    <property type="term" value="P:carboxylic acid catabolic process"/>
    <property type="evidence" value="ECO:0007669"/>
    <property type="project" value="UniProtKB-ARBA"/>
</dbReference>
<dbReference type="SUPFAM" id="SSF47203">
    <property type="entry name" value="Acyl-CoA dehydrogenase C-terminal domain-like"/>
    <property type="match status" value="1"/>
</dbReference>
<dbReference type="PANTHER" id="PTHR43884:SF1">
    <property type="entry name" value="SHORT_BRANCHED CHAIN SPECIFIC ACYL-COA DEHYDROGENASE, MITOCHONDRIAL"/>
    <property type="match status" value="1"/>
</dbReference>
<evidence type="ECO:0000256" key="2">
    <source>
        <dbReference type="ARBA" id="ARBA00004305"/>
    </source>
</evidence>
<evidence type="ECO:0000256" key="1">
    <source>
        <dbReference type="ARBA" id="ARBA00001974"/>
    </source>
</evidence>
<reference evidence="32 33" key="1">
    <citation type="journal article" date="2018" name="MBio">
        <title>Comparative Genomics Reveals the Core Gene Toolbox for the Fungus-Insect Symbiosis.</title>
        <authorList>
            <person name="Wang Y."/>
            <person name="Stata M."/>
            <person name="Wang W."/>
            <person name="Stajich J.E."/>
            <person name="White M.M."/>
            <person name="Moncalvo J.M."/>
        </authorList>
    </citation>
    <scope>NUCLEOTIDE SEQUENCE [LARGE SCALE GENOMIC DNA]</scope>
    <source>
        <strain evidence="32 33">SWE-8-4</strain>
    </source>
</reference>
<protein>
    <recommendedName>
        <fullName evidence="17">Short/branched chain specific acyl-CoA dehydrogenase, mitochondrial</fullName>
        <ecNumber evidence="16">1.3.8.5</ecNumber>
    </recommendedName>
    <alternativeName>
        <fullName evidence="19">2-methyl branched chain acyl-CoA dehydrogenase</fullName>
    </alternativeName>
    <alternativeName>
        <fullName evidence="18">2-methylbutyryl-coenzyme A dehydrogenase</fullName>
    </alternativeName>
</protein>
<comment type="pathway">
    <text evidence="15">Amino-acid degradation; L-isoleucine degradation.</text>
</comment>
<evidence type="ECO:0000256" key="26">
    <source>
        <dbReference type="ARBA" id="ARBA00051903"/>
    </source>
</evidence>
<dbReference type="Pfam" id="PF02770">
    <property type="entry name" value="Acyl-CoA_dh_M"/>
    <property type="match status" value="1"/>
</dbReference>
<evidence type="ECO:0000256" key="25">
    <source>
        <dbReference type="ARBA" id="ARBA00049552"/>
    </source>
</evidence>
<dbReference type="PANTHER" id="PTHR43884">
    <property type="entry name" value="ACYL-COA DEHYDROGENASE"/>
    <property type="match status" value="1"/>
</dbReference>
<dbReference type="InterPro" id="IPR006091">
    <property type="entry name" value="Acyl-CoA_Oxase/DH_mid-dom"/>
</dbReference>
<keyword evidence="6" id="KW-0597">Phosphoprotein</keyword>
<dbReference type="InterPro" id="IPR036250">
    <property type="entry name" value="AcylCo_DH-like_C"/>
</dbReference>
<name>A0A2T9YTZ0_9FUNG</name>
<dbReference type="FunFam" id="1.10.540.10:FF:000012">
    <property type="entry name" value="Acyl-CoA dehydrogenase short/branched chain"/>
    <property type="match status" value="1"/>
</dbReference>
<feature type="transmembrane region" description="Helical" evidence="28">
    <location>
        <begin position="12"/>
        <end position="31"/>
    </location>
</feature>
<evidence type="ECO:0000256" key="9">
    <source>
        <dbReference type="ARBA" id="ARBA00022832"/>
    </source>
</evidence>
<dbReference type="InterPro" id="IPR009075">
    <property type="entry name" value="AcylCo_DH/oxidase_C"/>
</dbReference>
<evidence type="ECO:0000313" key="32">
    <source>
        <dbReference type="EMBL" id="PVU95812.1"/>
    </source>
</evidence>
<evidence type="ECO:0000256" key="6">
    <source>
        <dbReference type="ARBA" id="ARBA00022553"/>
    </source>
</evidence>
<feature type="domain" description="Acyl-CoA dehydrogenase/oxidase N-terminal" evidence="31">
    <location>
        <begin position="66"/>
        <end position="176"/>
    </location>
</feature>
<evidence type="ECO:0000313" key="33">
    <source>
        <dbReference type="Proteomes" id="UP000245383"/>
    </source>
</evidence>
<evidence type="ECO:0000256" key="19">
    <source>
        <dbReference type="ARBA" id="ARBA00042821"/>
    </source>
</evidence>
<evidence type="ECO:0000256" key="12">
    <source>
        <dbReference type="ARBA" id="ARBA00023002"/>
    </source>
</evidence>
<dbReference type="GO" id="GO:0006631">
    <property type="term" value="P:fatty acid metabolic process"/>
    <property type="evidence" value="ECO:0007669"/>
    <property type="project" value="UniProtKB-KW"/>
</dbReference>
<dbReference type="Gene3D" id="2.40.110.10">
    <property type="entry name" value="Butyryl-CoA Dehydrogenase, subunit A, domain 2"/>
    <property type="match status" value="1"/>
</dbReference>
<dbReference type="SUPFAM" id="SSF56645">
    <property type="entry name" value="Acyl-CoA dehydrogenase NM domain-like"/>
    <property type="match status" value="1"/>
</dbReference>
<dbReference type="InterPro" id="IPR037069">
    <property type="entry name" value="AcylCoA_DH/ox_N_sf"/>
</dbReference>
<keyword evidence="7 27" id="KW-0285">Flavoprotein</keyword>
<dbReference type="CDD" id="cd01158">
    <property type="entry name" value="SCAD_SBCAD"/>
    <property type="match status" value="1"/>
</dbReference>
<dbReference type="EMBL" id="MBFR01000046">
    <property type="protein sequence ID" value="PVU95812.1"/>
    <property type="molecule type" value="Genomic_DNA"/>
</dbReference>
<dbReference type="Pfam" id="PF00441">
    <property type="entry name" value="Acyl-CoA_dh_1"/>
    <property type="match status" value="1"/>
</dbReference>
<comment type="catalytic activity">
    <reaction evidence="20">
        <text>2-methylbutanoyl-CoA + oxidized [electron-transfer flavoprotein] + H(+) = (2E)-2-methylbut-2-enoyl-CoA + reduced [electron-transfer flavoprotein]</text>
        <dbReference type="Rhea" id="RHEA:43780"/>
        <dbReference type="Rhea" id="RHEA-COMP:10685"/>
        <dbReference type="Rhea" id="RHEA-COMP:10686"/>
        <dbReference type="ChEBI" id="CHEBI:15378"/>
        <dbReference type="ChEBI" id="CHEBI:57336"/>
        <dbReference type="ChEBI" id="CHEBI:57337"/>
        <dbReference type="ChEBI" id="CHEBI:57692"/>
        <dbReference type="ChEBI" id="CHEBI:58307"/>
        <dbReference type="EC" id="1.3.8.5"/>
    </reaction>
    <physiologicalReaction direction="left-to-right" evidence="20">
        <dbReference type="Rhea" id="RHEA:43781"/>
    </physiologicalReaction>
</comment>
<keyword evidence="33" id="KW-1185">Reference proteome</keyword>
<keyword evidence="28" id="KW-1133">Transmembrane helix</keyword>
<evidence type="ECO:0000256" key="22">
    <source>
        <dbReference type="ARBA" id="ARBA00048592"/>
    </source>
</evidence>
<dbReference type="Proteomes" id="UP000245383">
    <property type="component" value="Unassembled WGS sequence"/>
</dbReference>
<evidence type="ECO:0000256" key="27">
    <source>
        <dbReference type="RuleBase" id="RU362125"/>
    </source>
</evidence>
<keyword evidence="12 27" id="KW-0560">Oxidoreductase</keyword>
<keyword evidence="14" id="KW-0496">Mitochondrion</keyword>
<evidence type="ECO:0000256" key="8">
    <source>
        <dbReference type="ARBA" id="ARBA00022827"/>
    </source>
</evidence>
<comment type="subcellular location">
    <subcellularLocation>
        <location evidence="2">Mitochondrion matrix</location>
    </subcellularLocation>
</comment>
<keyword evidence="28" id="KW-0812">Transmembrane</keyword>
<organism evidence="32 33">
    <name type="scientific">Smittium simulii</name>
    <dbReference type="NCBI Taxonomy" id="133385"/>
    <lineage>
        <taxon>Eukaryota</taxon>
        <taxon>Fungi</taxon>
        <taxon>Fungi incertae sedis</taxon>
        <taxon>Zoopagomycota</taxon>
        <taxon>Kickxellomycotina</taxon>
        <taxon>Harpellomycetes</taxon>
        <taxon>Harpellales</taxon>
        <taxon>Legeriomycetaceae</taxon>
        <taxon>Smittium</taxon>
    </lineage>
</organism>
<evidence type="ECO:0000256" key="16">
    <source>
        <dbReference type="ARBA" id="ARBA00039036"/>
    </source>
</evidence>
<keyword evidence="8 27" id="KW-0274">FAD</keyword>
<feature type="domain" description="Acyl-CoA dehydrogenase/oxidase C-terminal" evidence="29">
    <location>
        <begin position="287"/>
        <end position="435"/>
    </location>
</feature>
<dbReference type="PROSITE" id="PS00073">
    <property type="entry name" value="ACYL_COA_DH_2"/>
    <property type="match status" value="1"/>
</dbReference>
<dbReference type="GO" id="GO:0003853">
    <property type="term" value="F:short-chain 2-methyl fatty acyl-CoA dehydrogenase activity"/>
    <property type="evidence" value="ECO:0007669"/>
    <property type="project" value="UniProtKB-EC"/>
</dbReference>
<evidence type="ECO:0000259" key="29">
    <source>
        <dbReference type="Pfam" id="PF00441"/>
    </source>
</evidence>
<comment type="caution">
    <text evidence="32">The sequence shown here is derived from an EMBL/GenBank/DDBJ whole genome shotgun (WGS) entry which is preliminary data.</text>
</comment>
<keyword evidence="11" id="KW-0007">Acetylation</keyword>
<feature type="domain" description="Acyl-CoA oxidase/dehydrogenase middle" evidence="30">
    <location>
        <begin position="181"/>
        <end position="274"/>
    </location>
</feature>
<evidence type="ECO:0000256" key="5">
    <source>
        <dbReference type="ARBA" id="ARBA00011881"/>
    </source>
</evidence>
<evidence type="ECO:0000256" key="23">
    <source>
        <dbReference type="ARBA" id="ARBA00049096"/>
    </source>
</evidence>
<dbReference type="STRING" id="133385.A0A2T9YTZ0"/>
<evidence type="ECO:0000256" key="20">
    <source>
        <dbReference type="ARBA" id="ARBA00048235"/>
    </source>
</evidence>
<dbReference type="OrthoDB" id="10262177at2759"/>
<dbReference type="Gene3D" id="1.20.140.10">
    <property type="entry name" value="Butyryl-CoA Dehydrogenase, subunit A, domain 3"/>
    <property type="match status" value="1"/>
</dbReference>
<dbReference type="InterPro" id="IPR009100">
    <property type="entry name" value="AcylCoA_DH/oxidase_NM_dom_sf"/>
</dbReference>